<dbReference type="PANTHER" id="PTHR15458:SF5">
    <property type="entry name" value="PHOSPHATIDYLETHANOLAMINE N-METHYLTRANSFERASE"/>
    <property type="match status" value="1"/>
</dbReference>
<evidence type="ECO:0000256" key="2">
    <source>
        <dbReference type="ARBA" id="ARBA00004969"/>
    </source>
</evidence>
<feature type="transmembrane region" description="Helical" evidence="16">
    <location>
        <begin position="55"/>
        <end position="72"/>
    </location>
</feature>
<evidence type="ECO:0000256" key="6">
    <source>
        <dbReference type="ARBA" id="ARBA00022679"/>
    </source>
</evidence>
<evidence type="ECO:0000256" key="3">
    <source>
        <dbReference type="ARBA" id="ARBA00005189"/>
    </source>
</evidence>
<evidence type="ECO:0000256" key="9">
    <source>
        <dbReference type="ARBA" id="ARBA00022824"/>
    </source>
</evidence>
<protein>
    <recommendedName>
        <fullName evidence="15">phosphatidyl-N-methylethanolamine N-methyltransferase</fullName>
        <ecNumber evidence="15">2.1.1.71</ecNumber>
    </recommendedName>
</protein>
<dbReference type="EMBL" id="JAIVGD010000019">
    <property type="protein sequence ID" value="KAH0749526.1"/>
    <property type="molecule type" value="Genomic_DNA"/>
</dbReference>
<reference evidence="17 18" key="1">
    <citation type="journal article" date="2021" name="bioRxiv">
        <title>Chromosome-scale and haplotype-resolved genome assembly of a tetraploid potato cultivar.</title>
        <authorList>
            <person name="Sun H."/>
            <person name="Jiao W.-B."/>
            <person name="Krause K."/>
            <person name="Campoy J.A."/>
            <person name="Goel M."/>
            <person name="Folz-Donahue K."/>
            <person name="Kukat C."/>
            <person name="Huettel B."/>
            <person name="Schneeberger K."/>
        </authorList>
    </citation>
    <scope>NUCLEOTIDE SEQUENCE [LARGE SCALE GENOMIC DNA]</scope>
    <source>
        <strain evidence="17">SolTubOtavaFocal</strain>
        <tissue evidence="17">Leaves</tissue>
    </source>
</reference>
<evidence type="ECO:0000256" key="11">
    <source>
        <dbReference type="ARBA" id="ARBA00023098"/>
    </source>
</evidence>
<feature type="transmembrane region" description="Helical" evidence="16">
    <location>
        <begin position="23"/>
        <end position="43"/>
    </location>
</feature>
<evidence type="ECO:0000256" key="4">
    <source>
        <dbReference type="ARBA" id="ARBA00022516"/>
    </source>
</evidence>
<dbReference type="Proteomes" id="UP000826656">
    <property type="component" value="Unassembled WGS sequence"/>
</dbReference>
<comment type="pathway">
    <text evidence="3">Lipid metabolism.</text>
</comment>
<keyword evidence="12 16" id="KW-0472">Membrane</keyword>
<evidence type="ECO:0000256" key="12">
    <source>
        <dbReference type="ARBA" id="ARBA00023136"/>
    </source>
</evidence>
<keyword evidence="6" id="KW-0808">Transferase</keyword>
<keyword evidence="14" id="KW-1208">Phospholipid metabolism</keyword>
<keyword evidence="5" id="KW-0489">Methyltransferase</keyword>
<dbReference type="EC" id="2.1.1.71" evidence="15"/>
<evidence type="ECO:0000256" key="15">
    <source>
        <dbReference type="ARBA" id="ARBA00034137"/>
    </source>
</evidence>
<evidence type="ECO:0000256" key="1">
    <source>
        <dbReference type="ARBA" id="ARBA00004477"/>
    </source>
</evidence>
<evidence type="ECO:0000256" key="13">
    <source>
        <dbReference type="ARBA" id="ARBA00023209"/>
    </source>
</evidence>
<comment type="subcellular location">
    <subcellularLocation>
        <location evidence="1">Endoplasmic reticulum membrane</location>
        <topology evidence="1">Multi-pass membrane protein</topology>
    </subcellularLocation>
</comment>
<dbReference type="InterPro" id="IPR007318">
    <property type="entry name" value="Phopholipid_MeTrfase"/>
</dbReference>
<keyword evidence="7" id="KW-0949">S-adenosyl-L-methionine</keyword>
<keyword evidence="18" id="KW-1185">Reference proteome</keyword>
<keyword evidence="10 16" id="KW-1133">Transmembrane helix</keyword>
<proteinExistence type="predicted"/>
<dbReference type="InterPro" id="IPR024960">
    <property type="entry name" value="PEMT/MFAP"/>
</dbReference>
<evidence type="ECO:0000256" key="16">
    <source>
        <dbReference type="SAM" id="Phobius"/>
    </source>
</evidence>
<name>A0ABQ7UKQ8_SOLTU</name>
<comment type="pathway">
    <text evidence="2">Phospholipid metabolism; phosphatidylcholine biosynthesis.</text>
</comment>
<accession>A0ABQ7UKQ8</accession>
<evidence type="ECO:0000313" key="18">
    <source>
        <dbReference type="Proteomes" id="UP000826656"/>
    </source>
</evidence>
<gene>
    <name evidence="17" type="ORF">KY290_028758</name>
</gene>
<feature type="transmembrane region" description="Helical" evidence="16">
    <location>
        <begin position="122"/>
        <end position="147"/>
    </location>
</feature>
<sequence>MAPAFALDFCMAPAVTLDTQLTIYYFVVLDIMIHILNEAMSWFHLTKSDCYVRRALLSLVHVLHLVLYSIGARGCNNLQNCRVYQLLGEAGTYYGVRFGKNIPWATEFPFGVIRDPQYVGSILSLLACLSWVPFLYIFLWVLGYAFIIQVESKEDPATRAKPLS</sequence>
<dbReference type="PANTHER" id="PTHR15458">
    <property type="entry name" value="PHOSPHATIDYLETHANOLAMINE N-METHYLTRANSFERASE"/>
    <property type="match status" value="1"/>
</dbReference>
<evidence type="ECO:0000256" key="5">
    <source>
        <dbReference type="ARBA" id="ARBA00022603"/>
    </source>
</evidence>
<evidence type="ECO:0000256" key="7">
    <source>
        <dbReference type="ARBA" id="ARBA00022691"/>
    </source>
</evidence>
<organism evidence="17 18">
    <name type="scientific">Solanum tuberosum</name>
    <name type="common">Potato</name>
    <dbReference type="NCBI Taxonomy" id="4113"/>
    <lineage>
        <taxon>Eukaryota</taxon>
        <taxon>Viridiplantae</taxon>
        <taxon>Streptophyta</taxon>
        <taxon>Embryophyta</taxon>
        <taxon>Tracheophyta</taxon>
        <taxon>Spermatophyta</taxon>
        <taxon>Magnoliopsida</taxon>
        <taxon>eudicotyledons</taxon>
        <taxon>Gunneridae</taxon>
        <taxon>Pentapetalae</taxon>
        <taxon>asterids</taxon>
        <taxon>lamiids</taxon>
        <taxon>Solanales</taxon>
        <taxon>Solanaceae</taxon>
        <taxon>Solanoideae</taxon>
        <taxon>Solaneae</taxon>
        <taxon>Solanum</taxon>
    </lineage>
</organism>
<evidence type="ECO:0000256" key="10">
    <source>
        <dbReference type="ARBA" id="ARBA00022989"/>
    </source>
</evidence>
<dbReference type="Pfam" id="PF04191">
    <property type="entry name" value="PEMT"/>
    <property type="match status" value="1"/>
</dbReference>
<keyword evidence="13" id="KW-0594">Phospholipid biosynthesis</keyword>
<keyword evidence="11" id="KW-0443">Lipid metabolism</keyword>
<comment type="caution">
    <text evidence="17">The sequence shown here is derived from an EMBL/GenBank/DDBJ whole genome shotgun (WGS) entry which is preliminary data.</text>
</comment>
<evidence type="ECO:0000313" key="17">
    <source>
        <dbReference type="EMBL" id="KAH0749526.1"/>
    </source>
</evidence>
<evidence type="ECO:0000256" key="14">
    <source>
        <dbReference type="ARBA" id="ARBA00023264"/>
    </source>
</evidence>
<keyword evidence="8 16" id="KW-0812">Transmembrane</keyword>
<evidence type="ECO:0000256" key="8">
    <source>
        <dbReference type="ARBA" id="ARBA00022692"/>
    </source>
</evidence>
<keyword evidence="9" id="KW-0256">Endoplasmic reticulum</keyword>
<keyword evidence="4" id="KW-0444">Lipid biosynthesis</keyword>